<dbReference type="PANTHER" id="PTHR47197:SF3">
    <property type="entry name" value="DIHYDRO-HEME D1 DEHYDROGENASE"/>
    <property type="match status" value="1"/>
</dbReference>
<reference evidence="3 4" key="1">
    <citation type="submission" date="2024-02" db="EMBL/GenBank/DDBJ databases">
        <title>Complete genome sequence of Pelagibacterium nitratireducens ZH15.</title>
        <authorList>
            <person name="Zhao L.H."/>
        </authorList>
    </citation>
    <scope>NUCLEOTIDE SEQUENCE [LARGE SCALE GENOMIC DNA]</scope>
    <source>
        <strain evidence="3 4">ZH15</strain>
    </source>
</reference>
<name>A0ABZ2I4V4_9HYPH</name>
<dbReference type="InterPro" id="IPR019405">
    <property type="entry name" value="Lactonase_7-beta_prop"/>
</dbReference>
<dbReference type="Pfam" id="PF10282">
    <property type="entry name" value="Lactonase"/>
    <property type="match status" value="1"/>
</dbReference>
<dbReference type="InterPro" id="IPR011964">
    <property type="entry name" value="YVTN_b-propeller_repeat"/>
</dbReference>
<gene>
    <name evidence="3" type="ORF">V6617_01910</name>
</gene>
<dbReference type="InterPro" id="IPR015943">
    <property type="entry name" value="WD40/YVTN_repeat-like_dom_sf"/>
</dbReference>
<sequence>MSVLPILRTGALHLAGALVLGLCLGLPASAAGTGYVFVSNERSDSVWVFDPANDFELVAEIPTSSRPRDMQFNIDRTRLYVACGDDDVIDVIDVASLSVVDYVPTGRSPEMFVLNENETQIFVSNEENSTAQVIDVASKVIIHEIPTGAEPEGVLLTEDETTLYVTSEIADMVHVIDTASGTVVDNVIVGTRPRRFELVKDDTELWVSDELSGSVTIIDAATNEVIDQLQFLPPGFREVDVTPVGILLSEDGQTMYVTLGRANHIAYVDVETREIEDYTLVGSRAWSLALSAEGTQLYVTNGLSDDMSVIDLETRSNVRSIPTGRVPHSIVVDDEPA</sequence>
<evidence type="ECO:0000313" key="4">
    <source>
        <dbReference type="Proteomes" id="UP001369958"/>
    </source>
</evidence>
<dbReference type="InterPro" id="IPR011045">
    <property type="entry name" value="N2O_reductase_N"/>
</dbReference>
<dbReference type="Pfam" id="PF21783">
    <property type="entry name" value="YNCE"/>
    <property type="match status" value="1"/>
</dbReference>
<protein>
    <submittedName>
        <fullName evidence="3">PQQ-dependent catabolism-associated beta-propeller protein</fullName>
    </submittedName>
</protein>
<evidence type="ECO:0000313" key="3">
    <source>
        <dbReference type="EMBL" id="WWT33249.1"/>
    </source>
</evidence>
<dbReference type="Proteomes" id="UP001369958">
    <property type="component" value="Chromosome"/>
</dbReference>
<accession>A0ABZ2I4V4</accession>
<feature type="domain" description="YNCE-like beta-propeller" evidence="2">
    <location>
        <begin position="34"/>
        <end position="155"/>
    </location>
</feature>
<dbReference type="NCBIfam" id="TIGR03866">
    <property type="entry name" value="PQQ_ABC_repeats"/>
    <property type="match status" value="1"/>
</dbReference>
<dbReference type="InterPro" id="IPR051200">
    <property type="entry name" value="Host-pathogen_enzymatic-act"/>
</dbReference>
<dbReference type="EMBL" id="CP146275">
    <property type="protein sequence ID" value="WWT33249.1"/>
    <property type="molecule type" value="Genomic_DNA"/>
</dbReference>
<dbReference type="InterPro" id="IPR022456">
    <property type="entry name" value="PQQ_b_propeller"/>
</dbReference>
<evidence type="ECO:0000256" key="1">
    <source>
        <dbReference type="ARBA" id="ARBA00022729"/>
    </source>
</evidence>
<dbReference type="PANTHER" id="PTHR47197">
    <property type="entry name" value="PROTEIN NIRF"/>
    <property type="match status" value="1"/>
</dbReference>
<organism evidence="3 4">
    <name type="scientific">Pelagibacterium nitratireducens</name>
    <dbReference type="NCBI Taxonomy" id="1046114"/>
    <lineage>
        <taxon>Bacteria</taxon>
        <taxon>Pseudomonadati</taxon>
        <taxon>Pseudomonadota</taxon>
        <taxon>Alphaproteobacteria</taxon>
        <taxon>Hyphomicrobiales</taxon>
        <taxon>Devosiaceae</taxon>
        <taxon>Pelagibacterium</taxon>
    </lineage>
</organism>
<dbReference type="InterPro" id="IPR048433">
    <property type="entry name" value="YNCE-like_beta-prop"/>
</dbReference>
<keyword evidence="4" id="KW-1185">Reference proteome</keyword>
<dbReference type="RefSeq" id="WP_338608706.1">
    <property type="nucleotide sequence ID" value="NZ_CP146275.1"/>
</dbReference>
<dbReference type="Gene3D" id="2.130.10.10">
    <property type="entry name" value="YVTN repeat-like/Quinoprotein amine dehydrogenase"/>
    <property type="match status" value="2"/>
</dbReference>
<keyword evidence="1" id="KW-0732">Signal</keyword>
<evidence type="ECO:0000259" key="2">
    <source>
        <dbReference type="Pfam" id="PF21783"/>
    </source>
</evidence>
<dbReference type="NCBIfam" id="TIGR02276">
    <property type="entry name" value="beta_rpt_yvtn"/>
    <property type="match status" value="2"/>
</dbReference>
<dbReference type="SUPFAM" id="SSF50974">
    <property type="entry name" value="Nitrous oxide reductase, N-terminal domain"/>
    <property type="match status" value="1"/>
</dbReference>
<proteinExistence type="predicted"/>